<comment type="domain">
    <text evidence="11">The middle region has homology to RecA with ATPase motifs including the RadA KNRFG motif, while the C-terminus is homologous to Lon protease.</text>
</comment>
<evidence type="ECO:0000256" key="13">
    <source>
        <dbReference type="RuleBase" id="RU003555"/>
    </source>
</evidence>
<feature type="binding site" evidence="11">
    <location>
        <begin position="94"/>
        <end position="101"/>
    </location>
    <ligand>
        <name>ATP</name>
        <dbReference type="ChEBI" id="CHEBI:30616"/>
    </ligand>
</feature>
<comment type="function">
    <text evidence="13">DNA-dependent ATPase involved in processing of recombination intermediates, plays a role in repairing DNA breaks. Stimulates the branch migration of RecA-mediated strand transfer reactions, allowing the 3' invading strand to extend heteroduplex DNA faster. Binds ssDNA in the presence of ADP but not other nucleotides, has ATPase activity that is stimulated by ssDNA and various branched DNA structures, but inhibited by SSB. Does not have RecA's homology-searching function.</text>
</comment>
<keyword evidence="10 11" id="KW-0234">DNA repair</keyword>
<evidence type="ECO:0000256" key="6">
    <source>
        <dbReference type="ARBA" id="ARBA00022833"/>
    </source>
</evidence>
<dbReference type="GO" id="GO:0016787">
    <property type="term" value="F:hydrolase activity"/>
    <property type="evidence" value="ECO:0007669"/>
    <property type="project" value="UniProtKB-KW"/>
</dbReference>
<dbReference type="SMART" id="SM00382">
    <property type="entry name" value="AAA"/>
    <property type="match status" value="1"/>
</dbReference>
<evidence type="ECO:0000256" key="10">
    <source>
        <dbReference type="ARBA" id="ARBA00023204"/>
    </source>
</evidence>
<dbReference type="SUPFAM" id="SSF52540">
    <property type="entry name" value="P-loop containing nucleoside triphosphate hydrolases"/>
    <property type="match status" value="1"/>
</dbReference>
<dbReference type="PRINTS" id="PR01874">
    <property type="entry name" value="DNAREPAIRADA"/>
</dbReference>
<dbReference type="GO" id="GO:0140664">
    <property type="term" value="F:ATP-dependent DNA damage sensor activity"/>
    <property type="evidence" value="ECO:0007669"/>
    <property type="project" value="InterPro"/>
</dbReference>
<keyword evidence="4 13" id="KW-0863">Zinc-finger</keyword>
<dbReference type="PANTHER" id="PTHR32472">
    <property type="entry name" value="DNA REPAIR PROTEIN RADA"/>
    <property type="match status" value="1"/>
</dbReference>
<dbReference type="GO" id="GO:0003684">
    <property type="term" value="F:damaged DNA binding"/>
    <property type="evidence" value="ECO:0007669"/>
    <property type="project" value="InterPro"/>
</dbReference>
<comment type="caution">
    <text evidence="15">The sequence shown here is derived from an EMBL/GenBank/DDBJ whole genome shotgun (WGS) entry which is preliminary data.</text>
</comment>
<evidence type="ECO:0000256" key="3">
    <source>
        <dbReference type="ARBA" id="ARBA00022763"/>
    </source>
</evidence>
<keyword evidence="3 11" id="KW-0227">DNA damage</keyword>
<proteinExistence type="inferred from homology"/>
<keyword evidence="9 11" id="KW-0238">DNA-binding</keyword>
<evidence type="ECO:0000313" key="16">
    <source>
        <dbReference type="Proteomes" id="UP000180254"/>
    </source>
</evidence>
<feature type="region of interest" description="Lon-protease-like" evidence="11">
    <location>
        <begin position="350"/>
        <end position="454"/>
    </location>
</feature>
<dbReference type="CDD" id="cd01121">
    <property type="entry name" value="RadA_SMS_N"/>
    <property type="match status" value="1"/>
</dbReference>
<keyword evidence="7 11" id="KW-0067">ATP-binding</keyword>
<keyword evidence="6 13" id="KW-0862">Zinc</keyword>
<dbReference type="RefSeq" id="WP_071062212.1">
    <property type="nucleotide sequence ID" value="NZ_MKIE01000003.1"/>
</dbReference>
<dbReference type="FunFam" id="3.40.50.300:FF:000050">
    <property type="entry name" value="DNA repair protein RadA"/>
    <property type="match status" value="1"/>
</dbReference>
<dbReference type="Pfam" id="PF18073">
    <property type="entry name" value="Zn_ribbon_LapB"/>
    <property type="match status" value="1"/>
</dbReference>
<dbReference type="Proteomes" id="UP000180254">
    <property type="component" value="Unassembled WGS sequence"/>
</dbReference>
<keyword evidence="2 11" id="KW-0547">Nucleotide-binding</keyword>
<dbReference type="Pfam" id="PF13481">
    <property type="entry name" value="AAA_25"/>
    <property type="match status" value="1"/>
</dbReference>
<reference evidence="15 16" key="1">
    <citation type="submission" date="2016-09" db="EMBL/GenBank/DDBJ databases">
        <title>Genome sequence of Eubacterium angustum.</title>
        <authorList>
            <person name="Poehlein A."/>
            <person name="Daniel R."/>
        </authorList>
    </citation>
    <scope>NUCLEOTIDE SEQUENCE [LARGE SCALE GENOMIC DNA]</scope>
    <source>
        <strain evidence="15 16">DSM 1989</strain>
    </source>
</reference>
<protein>
    <recommendedName>
        <fullName evidence="11 12">DNA repair protein RadA</fullName>
    </recommendedName>
</protein>
<dbReference type="NCBIfam" id="TIGR00416">
    <property type="entry name" value="sms"/>
    <property type="match status" value="1"/>
</dbReference>
<gene>
    <name evidence="11" type="primary">radA</name>
    <name evidence="15" type="ORF">EUAN_09510</name>
</gene>
<accession>A0A1S1V6Z7</accession>
<dbReference type="OrthoDB" id="9803906at2"/>
<evidence type="ECO:0000256" key="1">
    <source>
        <dbReference type="ARBA" id="ARBA00022723"/>
    </source>
</evidence>
<dbReference type="InterPro" id="IPR014721">
    <property type="entry name" value="Ribsml_uS5_D2-typ_fold_subgr"/>
</dbReference>
<dbReference type="InterPro" id="IPR004504">
    <property type="entry name" value="DNA_repair_RadA"/>
</dbReference>
<organism evidence="15 16">
    <name type="scientific">Andreesenia angusta</name>
    <dbReference type="NCBI Taxonomy" id="39480"/>
    <lineage>
        <taxon>Bacteria</taxon>
        <taxon>Bacillati</taxon>
        <taxon>Bacillota</taxon>
        <taxon>Tissierellia</taxon>
        <taxon>Tissierellales</taxon>
        <taxon>Gottschalkiaceae</taxon>
        <taxon>Andreesenia</taxon>
    </lineage>
</organism>
<keyword evidence="5" id="KW-0378">Hydrolase</keyword>
<dbReference type="Gene3D" id="3.30.230.10">
    <property type="match status" value="1"/>
</dbReference>
<keyword evidence="8 11" id="KW-0346">Stress response</keyword>
<comment type="similarity">
    <text evidence="11 13">Belongs to the RecA family. RadA subfamily.</text>
</comment>
<name>A0A1S1V6Z7_9FIRM</name>
<dbReference type="InterPro" id="IPR027417">
    <property type="entry name" value="P-loop_NTPase"/>
</dbReference>
<evidence type="ECO:0000256" key="8">
    <source>
        <dbReference type="ARBA" id="ARBA00023016"/>
    </source>
</evidence>
<feature type="short sequence motif" description="RadA KNRFG motif" evidence="11">
    <location>
        <begin position="251"/>
        <end position="255"/>
    </location>
</feature>
<evidence type="ECO:0000256" key="5">
    <source>
        <dbReference type="ARBA" id="ARBA00022801"/>
    </source>
</evidence>
<evidence type="ECO:0000313" key="15">
    <source>
        <dbReference type="EMBL" id="OHW62388.1"/>
    </source>
</evidence>
<keyword evidence="16" id="KW-1185">Reference proteome</keyword>
<evidence type="ECO:0000256" key="4">
    <source>
        <dbReference type="ARBA" id="ARBA00022771"/>
    </source>
</evidence>
<feature type="domain" description="RecA family profile 1" evidence="14">
    <location>
        <begin position="65"/>
        <end position="214"/>
    </location>
</feature>
<dbReference type="Pfam" id="PF13541">
    <property type="entry name" value="ChlI"/>
    <property type="match status" value="1"/>
</dbReference>
<dbReference type="GO" id="GO:0005524">
    <property type="term" value="F:ATP binding"/>
    <property type="evidence" value="ECO:0007669"/>
    <property type="project" value="UniProtKB-UniRule"/>
</dbReference>
<dbReference type="InterPro" id="IPR020588">
    <property type="entry name" value="RecA_ATP-bd"/>
</dbReference>
<dbReference type="SUPFAM" id="SSF54211">
    <property type="entry name" value="Ribosomal protein S5 domain 2-like"/>
    <property type="match status" value="1"/>
</dbReference>
<evidence type="ECO:0000256" key="12">
    <source>
        <dbReference type="NCBIfam" id="TIGR00416"/>
    </source>
</evidence>
<sequence length="454" mass="49019">MAKNKNIFVCQECGYESAKWMGRCSSCGEWNTFVEEVVEKKARQFARSGDSGGKAEKLDELTFEVESRISSGLDELDRVLGGGIVRGGMVLFGGDPGIGKSTLLIQIAGIMSDRSIKVLYVSGEESAKQIKLRADRLSIGGENLYVLAETDLSVINEIVAEVKPDVLVIDSIQTVYSPNVESAPGSVSQVRETTSGLMKIAKKGEIATLIVGHVTKEGAIAGPRVLEHMVDTVLYFEGERHNTYRVLRSVKNRFGSTNEIGIFEMKEEGLVEVLNPSEVLIASRPSNTEGSMIVPSVEGSRPMLAEIQALVSHTPFGMPRRVVTGLDYNRVILMIAVLEKKAGIHLESSDIYVNIVGGISLKEPAMDLAIIAAIVSSFKEESINPKLVAVGEVGLTGEVRSVGSIDKRVKEAEKMGFEKIVVPRANLKGLEQQRGIEVIGVSNVVEALNIVMGG</sequence>
<dbReference type="InterPro" id="IPR003593">
    <property type="entry name" value="AAA+_ATPase"/>
</dbReference>
<dbReference type="STRING" id="39480.EUAN_09510"/>
<keyword evidence="1 11" id="KW-0479">Metal-binding</keyword>
<dbReference type="GO" id="GO:0005829">
    <property type="term" value="C:cytosol"/>
    <property type="evidence" value="ECO:0007669"/>
    <property type="project" value="TreeGrafter"/>
</dbReference>
<evidence type="ECO:0000256" key="9">
    <source>
        <dbReference type="ARBA" id="ARBA00023125"/>
    </source>
</evidence>
<dbReference type="InterPro" id="IPR041166">
    <property type="entry name" value="Rubredoxin_2"/>
</dbReference>
<evidence type="ECO:0000256" key="11">
    <source>
        <dbReference type="HAMAP-Rule" id="MF_01498"/>
    </source>
</evidence>
<dbReference type="EMBL" id="MKIE01000003">
    <property type="protein sequence ID" value="OHW62388.1"/>
    <property type="molecule type" value="Genomic_DNA"/>
</dbReference>
<dbReference type="PANTHER" id="PTHR32472:SF10">
    <property type="entry name" value="DNA REPAIR PROTEIN RADA-LIKE PROTEIN"/>
    <property type="match status" value="1"/>
</dbReference>
<comment type="function">
    <text evidence="11">Plays a role in repairing double-strand DNA breaks, probably involving stabilizing or processing branched DNA or blocked replication forks.</text>
</comment>
<dbReference type="PROSITE" id="PS50162">
    <property type="entry name" value="RECA_2"/>
    <property type="match status" value="1"/>
</dbReference>
<evidence type="ECO:0000256" key="2">
    <source>
        <dbReference type="ARBA" id="ARBA00022741"/>
    </source>
</evidence>
<evidence type="ECO:0000259" key="14">
    <source>
        <dbReference type="PROSITE" id="PS50162"/>
    </source>
</evidence>
<dbReference type="AlphaFoldDB" id="A0A1S1V6Z7"/>
<dbReference type="InterPro" id="IPR020568">
    <property type="entry name" value="Ribosomal_Su5_D2-typ_SF"/>
</dbReference>
<dbReference type="Gene3D" id="3.40.50.300">
    <property type="entry name" value="P-loop containing nucleotide triphosphate hydrolases"/>
    <property type="match status" value="1"/>
</dbReference>
<dbReference type="HAMAP" id="MF_01498">
    <property type="entry name" value="RadA_bact"/>
    <property type="match status" value="1"/>
</dbReference>
<evidence type="ECO:0000256" key="7">
    <source>
        <dbReference type="ARBA" id="ARBA00022840"/>
    </source>
</evidence>
<dbReference type="GO" id="GO:0008270">
    <property type="term" value="F:zinc ion binding"/>
    <property type="evidence" value="ECO:0007669"/>
    <property type="project" value="UniProtKB-KW"/>
</dbReference>
<dbReference type="GO" id="GO:0000725">
    <property type="term" value="P:recombinational repair"/>
    <property type="evidence" value="ECO:0007669"/>
    <property type="project" value="UniProtKB-UniRule"/>
</dbReference>